<dbReference type="InterPro" id="IPR020031">
    <property type="entry name" value="CRISPR-assoc_Cas5p"/>
</dbReference>
<sequence length="246" mass="28523">MCMQVNLDLSVLSELPKLTEKVTLGIQPLAPLSMVSEMPGSYYKSMRFPNQKMICGLFENILGWHIDLPLRISIFKAYKSIRETQGLETVNYVSGSTYLPLLMDYFSIVEKPRIKLQRYCIYKDLWSRNYRRENAFVHLDGSRNLDINIITEKNNLYEDLLYKIKNKELDKLGANSKKEAWIKKHMGGIPFFYTTPTSREFIVMEGSFEFSLLIDNRLLGLLHDHLSCNNIGYLGTSEGWVNITLE</sequence>
<dbReference type="CDD" id="cd09716">
    <property type="entry name" value="Cas5_I"/>
    <property type="match status" value="1"/>
</dbReference>
<comment type="caution">
    <text evidence="1">The sequence shown here is derived from an EMBL/GenBank/DDBJ whole genome shotgun (WGS) entry which is preliminary data.</text>
</comment>
<dbReference type="Proteomes" id="UP001196873">
    <property type="component" value="Unassembled WGS sequence"/>
</dbReference>
<dbReference type="EMBL" id="JAHXRF010000005">
    <property type="protein sequence ID" value="MBW4865299.1"/>
    <property type="molecule type" value="Genomic_DNA"/>
</dbReference>
<dbReference type="NCBIfam" id="TIGR03488">
    <property type="entry name" value="cas_Cas5p"/>
    <property type="match status" value="1"/>
</dbReference>
<gene>
    <name evidence="1" type="primary">cas5p</name>
    <name evidence="1" type="ORF">KZY68_04555</name>
</gene>
<organism evidence="1 2">
    <name type="scientific">Segatella salivae</name>
    <dbReference type="NCBI Taxonomy" id="228604"/>
    <lineage>
        <taxon>Bacteria</taxon>
        <taxon>Pseudomonadati</taxon>
        <taxon>Bacteroidota</taxon>
        <taxon>Bacteroidia</taxon>
        <taxon>Bacteroidales</taxon>
        <taxon>Prevotellaceae</taxon>
        <taxon>Segatella</taxon>
    </lineage>
</organism>
<name>A0AAW4NMC8_9BACT</name>
<proteinExistence type="predicted"/>
<dbReference type="AlphaFoldDB" id="A0AAW4NMC8"/>
<evidence type="ECO:0000313" key="1">
    <source>
        <dbReference type="EMBL" id="MBW4865299.1"/>
    </source>
</evidence>
<accession>A0AAW4NMC8</accession>
<evidence type="ECO:0000313" key="2">
    <source>
        <dbReference type="Proteomes" id="UP001196873"/>
    </source>
</evidence>
<protein>
    <submittedName>
        <fullName evidence="1">Type I-PGING CRISPR-associated protein Cas5p</fullName>
    </submittedName>
</protein>
<reference evidence="1" key="1">
    <citation type="submission" date="2021-07" db="EMBL/GenBank/DDBJ databases">
        <title>Genomic diversity and antimicrobial resistance of Prevotella spp. isolated from chronic lung disease airways.</title>
        <authorList>
            <person name="Webb K.A."/>
            <person name="Olagoke O.S."/>
            <person name="Baird T."/>
            <person name="Neill J."/>
            <person name="Pham A."/>
            <person name="Wells T.J."/>
            <person name="Ramsay K.A."/>
            <person name="Bell S.C."/>
            <person name="Sarovich D.S."/>
            <person name="Price E.P."/>
        </authorList>
    </citation>
    <scope>NUCLEOTIDE SEQUENCE</scope>
    <source>
        <strain evidence="1">SCHI0047.S.3</strain>
    </source>
</reference>